<dbReference type="OrthoDB" id="2735536at2759"/>
<accession>A0A6A6SSQ2</accession>
<dbReference type="Pfam" id="PF01370">
    <property type="entry name" value="Epimerase"/>
    <property type="match status" value="1"/>
</dbReference>
<dbReference type="InterPro" id="IPR050425">
    <property type="entry name" value="NAD(P)_dehydrat-like"/>
</dbReference>
<proteinExistence type="inferred from homology"/>
<dbReference type="Gene3D" id="3.40.50.720">
    <property type="entry name" value="NAD(P)-binding Rossmann-like Domain"/>
    <property type="match status" value="1"/>
</dbReference>
<dbReference type="Proteomes" id="UP000799324">
    <property type="component" value="Unassembled WGS sequence"/>
</dbReference>
<dbReference type="PANTHER" id="PTHR10366:SF562">
    <property type="entry name" value="ALDEHYDE REDUCTASE II (AFU_ORTHOLOGUE AFUA_1G11360)"/>
    <property type="match status" value="1"/>
</dbReference>
<evidence type="ECO:0000313" key="4">
    <source>
        <dbReference type="EMBL" id="KAF2650709.1"/>
    </source>
</evidence>
<dbReference type="EMBL" id="MU004446">
    <property type="protein sequence ID" value="KAF2650709.1"/>
    <property type="molecule type" value="Genomic_DNA"/>
</dbReference>
<protein>
    <submittedName>
        <fullName evidence="4">NAD(P)-binding protein</fullName>
    </submittedName>
</protein>
<keyword evidence="1" id="KW-0560">Oxidoreductase</keyword>
<evidence type="ECO:0000259" key="3">
    <source>
        <dbReference type="Pfam" id="PF01370"/>
    </source>
</evidence>
<name>A0A6A6SSQ2_9PLEO</name>
<dbReference type="PANTHER" id="PTHR10366">
    <property type="entry name" value="NAD DEPENDENT EPIMERASE/DEHYDRATASE"/>
    <property type="match status" value="1"/>
</dbReference>
<organism evidence="4 5">
    <name type="scientific">Lophiostoma macrostomum CBS 122681</name>
    <dbReference type="NCBI Taxonomy" id="1314788"/>
    <lineage>
        <taxon>Eukaryota</taxon>
        <taxon>Fungi</taxon>
        <taxon>Dikarya</taxon>
        <taxon>Ascomycota</taxon>
        <taxon>Pezizomycotina</taxon>
        <taxon>Dothideomycetes</taxon>
        <taxon>Pleosporomycetidae</taxon>
        <taxon>Pleosporales</taxon>
        <taxon>Lophiostomataceae</taxon>
        <taxon>Lophiostoma</taxon>
    </lineage>
</organism>
<feature type="domain" description="NAD-dependent epimerase/dehydratase" evidence="3">
    <location>
        <begin position="10"/>
        <end position="128"/>
    </location>
</feature>
<reference evidence="4" key="1">
    <citation type="journal article" date="2020" name="Stud. Mycol.">
        <title>101 Dothideomycetes genomes: a test case for predicting lifestyles and emergence of pathogens.</title>
        <authorList>
            <person name="Haridas S."/>
            <person name="Albert R."/>
            <person name="Binder M."/>
            <person name="Bloem J."/>
            <person name="Labutti K."/>
            <person name="Salamov A."/>
            <person name="Andreopoulos B."/>
            <person name="Baker S."/>
            <person name="Barry K."/>
            <person name="Bills G."/>
            <person name="Bluhm B."/>
            <person name="Cannon C."/>
            <person name="Castanera R."/>
            <person name="Culley D."/>
            <person name="Daum C."/>
            <person name="Ezra D."/>
            <person name="Gonzalez J."/>
            <person name="Henrissat B."/>
            <person name="Kuo A."/>
            <person name="Liang C."/>
            <person name="Lipzen A."/>
            <person name="Lutzoni F."/>
            <person name="Magnuson J."/>
            <person name="Mondo S."/>
            <person name="Nolan M."/>
            <person name="Ohm R."/>
            <person name="Pangilinan J."/>
            <person name="Park H.-J."/>
            <person name="Ramirez L."/>
            <person name="Alfaro M."/>
            <person name="Sun H."/>
            <person name="Tritt A."/>
            <person name="Yoshinaga Y."/>
            <person name="Zwiers L.-H."/>
            <person name="Turgeon B."/>
            <person name="Goodwin S."/>
            <person name="Spatafora J."/>
            <person name="Crous P."/>
            <person name="Grigoriev I."/>
        </authorList>
    </citation>
    <scope>NUCLEOTIDE SEQUENCE</scope>
    <source>
        <strain evidence="4">CBS 122681</strain>
    </source>
</reference>
<evidence type="ECO:0000256" key="1">
    <source>
        <dbReference type="ARBA" id="ARBA00023002"/>
    </source>
</evidence>
<dbReference type="InterPro" id="IPR036291">
    <property type="entry name" value="NAD(P)-bd_dom_sf"/>
</dbReference>
<dbReference type="GO" id="GO:0016616">
    <property type="term" value="F:oxidoreductase activity, acting on the CH-OH group of donors, NAD or NADP as acceptor"/>
    <property type="evidence" value="ECO:0007669"/>
    <property type="project" value="TreeGrafter"/>
</dbReference>
<evidence type="ECO:0000256" key="2">
    <source>
        <dbReference type="ARBA" id="ARBA00023445"/>
    </source>
</evidence>
<dbReference type="InterPro" id="IPR001509">
    <property type="entry name" value="Epimerase_deHydtase"/>
</dbReference>
<dbReference type="SUPFAM" id="SSF51735">
    <property type="entry name" value="NAD(P)-binding Rossmann-fold domains"/>
    <property type="match status" value="1"/>
</dbReference>
<sequence length="361" mass="39609">MPTVPAGGLILVTGANGYVAGITIQTLLDRGYRVRGTVRDVSKHSWMQSHYGANFSLTSIPEMSAPGAFDEAVKDVDGVAHIASNIKWVADPKDYIPELVRSAVGLLESAAKEPSVKSVVYTSSQAACVELTDLGKPYHLTPWTYNQGCKAAWTLPPSEDLPRKLLNYMCGKVEADQGCFNWVKEHKPKFTFNVVVPNINFGTMVNPKETGFISSSGILQQVWLGQTGIAQMIPPEWYVDVEDCALLHAAVLTLEGVENERILAFGQRFGYNDLLDIFKKAVPEKEFLDKVEEAPDVGTVENERGAELLKKMGKENGFSTLEEGVKKWIPWMLKAEKEGWAMPKSLAEETLEGGADGQKAS</sequence>
<comment type="similarity">
    <text evidence="2">Belongs to the NAD(P)-dependent epimerase/dehydratase family. Dihydroflavonol-4-reductase subfamily.</text>
</comment>
<keyword evidence="5" id="KW-1185">Reference proteome</keyword>
<dbReference type="AlphaFoldDB" id="A0A6A6SSQ2"/>
<evidence type="ECO:0000313" key="5">
    <source>
        <dbReference type="Proteomes" id="UP000799324"/>
    </source>
</evidence>
<gene>
    <name evidence="4" type="ORF">K491DRAFT_608273</name>
</gene>